<gene>
    <name evidence="6" type="ORF">ACETWP_08760</name>
</gene>
<dbReference type="InterPro" id="IPR012074">
    <property type="entry name" value="GAF_ANTAR"/>
</dbReference>
<keyword evidence="1" id="KW-0808">Transferase</keyword>
<reference evidence="6 7" key="1">
    <citation type="submission" date="2024-09" db="EMBL/GenBank/DDBJ databases">
        <authorList>
            <person name="Salinas-Garcia M.A."/>
            <person name="Prieme A."/>
        </authorList>
    </citation>
    <scope>NUCLEOTIDE SEQUENCE [LARGE SCALE GENOMIC DNA]</scope>
    <source>
        <strain evidence="6 7">DSM 21081</strain>
    </source>
</reference>
<comment type="caution">
    <text evidence="6">The sequence shown here is derived from an EMBL/GenBank/DDBJ whole genome shotgun (WGS) entry which is preliminary data.</text>
</comment>
<dbReference type="SUPFAM" id="SSF55781">
    <property type="entry name" value="GAF domain-like"/>
    <property type="match status" value="1"/>
</dbReference>
<dbReference type="InterPro" id="IPR036388">
    <property type="entry name" value="WH-like_DNA-bd_sf"/>
</dbReference>
<dbReference type="SMART" id="SM00065">
    <property type="entry name" value="GAF"/>
    <property type="match status" value="1"/>
</dbReference>
<dbReference type="Proteomes" id="UP001575652">
    <property type="component" value="Unassembled WGS sequence"/>
</dbReference>
<dbReference type="Pfam" id="PF13185">
    <property type="entry name" value="GAF_2"/>
    <property type="match status" value="1"/>
</dbReference>
<dbReference type="InterPro" id="IPR005561">
    <property type="entry name" value="ANTAR"/>
</dbReference>
<name>A0ABV4UM03_9MICC</name>
<keyword evidence="7" id="KW-1185">Reference proteome</keyword>
<evidence type="ECO:0000256" key="3">
    <source>
        <dbReference type="ARBA" id="ARBA00023015"/>
    </source>
</evidence>
<protein>
    <submittedName>
        <fullName evidence="6">GAF and ANTAR domain-containing protein</fullName>
    </submittedName>
</protein>
<evidence type="ECO:0000313" key="6">
    <source>
        <dbReference type="EMBL" id="MFB0834676.1"/>
    </source>
</evidence>
<organism evidence="6 7">
    <name type="scientific">Arthrobacter halodurans</name>
    <dbReference type="NCBI Taxonomy" id="516699"/>
    <lineage>
        <taxon>Bacteria</taxon>
        <taxon>Bacillati</taxon>
        <taxon>Actinomycetota</taxon>
        <taxon>Actinomycetes</taxon>
        <taxon>Micrococcales</taxon>
        <taxon>Micrococcaceae</taxon>
        <taxon>Arthrobacter</taxon>
    </lineage>
</organism>
<accession>A0ABV4UM03</accession>
<feature type="domain" description="ANTAR" evidence="5">
    <location>
        <begin position="159"/>
        <end position="220"/>
    </location>
</feature>
<proteinExistence type="predicted"/>
<dbReference type="InterPro" id="IPR003018">
    <property type="entry name" value="GAF"/>
</dbReference>
<keyword evidence="3" id="KW-0805">Transcription regulation</keyword>
<dbReference type="PIRSF" id="PIRSF036625">
    <property type="entry name" value="GAF_ANTAR"/>
    <property type="match status" value="1"/>
</dbReference>
<evidence type="ECO:0000259" key="5">
    <source>
        <dbReference type="PROSITE" id="PS50921"/>
    </source>
</evidence>
<dbReference type="InterPro" id="IPR029016">
    <property type="entry name" value="GAF-like_dom_sf"/>
</dbReference>
<dbReference type="SMART" id="SM01012">
    <property type="entry name" value="ANTAR"/>
    <property type="match status" value="1"/>
</dbReference>
<dbReference type="InterPro" id="IPR011006">
    <property type="entry name" value="CheY-like_superfamily"/>
</dbReference>
<keyword evidence="4" id="KW-0804">Transcription</keyword>
<dbReference type="Pfam" id="PF03861">
    <property type="entry name" value="ANTAR"/>
    <property type="match status" value="1"/>
</dbReference>
<dbReference type="PROSITE" id="PS50921">
    <property type="entry name" value="ANTAR"/>
    <property type="match status" value="1"/>
</dbReference>
<dbReference type="Gene3D" id="1.10.10.10">
    <property type="entry name" value="Winged helix-like DNA-binding domain superfamily/Winged helix DNA-binding domain"/>
    <property type="match status" value="1"/>
</dbReference>
<dbReference type="EMBL" id="JBHDLJ010000005">
    <property type="protein sequence ID" value="MFB0834676.1"/>
    <property type="molecule type" value="Genomic_DNA"/>
</dbReference>
<evidence type="ECO:0000256" key="4">
    <source>
        <dbReference type="ARBA" id="ARBA00023163"/>
    </source>
</evidence>
<dbReference type="SUPFAM" id="SSF52172">
    <property type="entry name" value="CheY-like"/>
    <property type="match status" value="1"/>
</dbReference>
<dbReference type="RefSeq" id="WP_373971845.1">
    <property type="nucleotide sequence ID" value="NZ_JBHDLJ010000005.1"/>
</dbReference>
<evidence type="ECO:0000313" key="7">
    <source>
        <dbReference type="Proteomes" id="UP001575652"/>
    </source>
</evidence>
<keyword evidence="2" id="KW-0418">Kinase</keyword>
<sequence>MDTYLDLILNSGDVEEFLADLARHTVSVVAPPGAEVLCGITLLRDNNADTIASSSDRARLMDEIQYRYGDGPCLRAVRTNVPVLIPDLQAETRWPEYTSVVAAQGLTSILAVPLALEGDAVAGLNLYAGRLGVFDEDAVRAVQRVASHASKALRLAVRMALHREEAEGRKAAMESRTIIDMAVGVLIGQNRCSQEDAVQIMKRAASHRNLKLRDIATQIVFSASGAPPTTHFHV</sequence>
<evidence type="ECO:0000256" key="1">
    <source>
        <dbReference type="ARBA" id="ARBA00022679"/>
    </source>
</evidence>
<evidence type="ECO:0000256" key="2">
    <source>
        <dbReference type="ARBA" id="ARBA00022777"/>
    </source>
</evidence>
<dbReference type="Gene3D" id="3.30.450.40">
    <property type="match status" value="1"/>
</dbReference>